<dbReference type="AlphaFoldDB" id="A0A8J3X611"/>
<dbReference type="GO" id="GO:0022857">
    <property type="term" value="F:transmembrane transporter activity"/>
    <property type="evidence" value="ECO:0007669"/>
    <property type="project" value="InterPro"/>
</dbReference>
<dbReference type="EMBL" id="BOOO01000015">
    <property type="protein sequence ID" value="GII29347.1"/>
    <property type="molecule type" value="Genomic_DNA"/>
</dbReference>
<dbReference type="PROSITE" id="PS50850">
    <property type="entry name" value="MFS"/>
    <property type="match status" value="1"/>
</dbReference>
<keyword evidence="5 7" id="KW-1133">Transmembrane helix</keyword>
<dbReference type="PANTHER" id="PTHR23517:SF2">
    <property type="entry name" value="MULTIDRUG RESISTANCE PROTEIN MDTH"/>
    <property type="match status" value="1"/>
</dbReference>
<evidence type="ECO:0000313" key="9">
    <source>
        <dbReference type="EMBL" id="GII29347.1"/>
    </source>
</evidence>
<dbReference type="PROSITE" id="PS00216">
    <property type="entry name" value="SUGAR_TRANSPORT_1"/>
    <property type="match status" value="1"/>
</dbReference>
<dbReference type="InterPro" id="IPR005829">
    <property type="entry name" value="Sugar_transporter_CS"/>
</dbReference>
<keyword evidence="2" id="KW-0813">Transport</keyword>
<feature type="transmembrane region" description="Helical" evidence="7">
    <location>
        <begin position="144"/>
        <end position="165"/>
    </location>
</feature>
<evidence type="ECO:0000259" key="8">
    <source>
        <dbReference type="PROSITE" id="PS50850"/>
    </source>
</evidence>
<feature type="transmembrane region" description="Helical" evidence="7">
    <location>
        <begin position="171"/>
        <end position="192"/>
    </location>
</feature>
<evidence type="ECO:0000256" key="2">
    <source>
        <dbReference type="ARBA" id="ARBA00022448"/>
    </source>
</evidence>
<accession>A0A8J3X611</accession>
<feature type="transmembrane region" description="Helical" evidence="7">
    <location>
        <begin position="315"/>
        <end position="337"/>
    </location>
</feature>
<organism evidence="9 10">
    <name type="scientific">Planotetraspora mira</name>
    <dbReference type="NCBI Taxonomy" id="58121"/>
    <lineage>
        <taxon>Bacteria</taxon>
        <taxon>Bacillati</taxon>
        <taxon>Actinomycetota</taxon>
        <taxon>Actinomycetes</taxon>
        <taxon>Streptosporangiales</taxon>
        <taxon>Streptosporangiaceae</taxon>
        <taxon>Planotetraspora</taxon>
    </lineage>
</organism>
<feature type="transmembrane region" description="Helical" evidence="7">
    <location>
        <begin position="285"/>
        <end position="303"/>
    </location>
</feature>
<dbReference type="InterPro" id="IPR050171">
    <property type="entry name" value="MFS_Transporters"/>
</dbReference>
<feature type="transmembrane region" description="Helical" evidence="7">
    <location>
        <begin position="373"/>
        <end position="393"/>
    </location>
</feature>
<protein>
    <submittedName>
        <fullName evidence="9">MFS transporter</fullName>
    </submittedName>
</protein>
<feature type="domain" description="Major facilitator superfamily (MFS) profile" evidence="8">
    <location>
        <begin position="20"/>
        <end position="402"/>
    </location>
</feature>
<dbReference type="InterPro" id="IPR011701">
    <property type="entry name" value="MFS"/>
</dbReference>
<dbReference type="SUPFAM" id="SSF103473">
    <property type="entry name" value="MFS general substrate transporter"/>
    <property type="match status" value="1"/>
</dbReference>
<feature type="transmembrane region" description="Helical" evidence="7">
    <location>
        <begin position="257"/>
        <end position="278"/>
    </location>
</feature>
<feature type="transmembrane region" description="Helical" evidence="7">
    <location>
        <begin position="84"/>
        <end position="103"/>
    </location>
</feature>
<feature type="transmembrane region" description="Helical" evidence="7">
    <location>
        <begin position="349"/>
        <end position="367"/>
    </location>
</feature>
<dbReference type="GO" id="GO:0005886">
    <property type="term" value="C:plasma membrane"/>
    <property type="evidence" value="ECO:0007669"/>
    <property type="project" value="UniProtKB-SubCell"/>
</dbReference>
<dbReference type="InterPro" id="IPR020846">
    <property type="entry name" value="MFS_dom"/>
</dbReference>
<feature type="transmembrane region" description="Helical" evidence="7">
    <location>
        <begin position="57"/>
        <end position="77"/>
    </location>
</feature>
<keyword evidence="4 7" id="KW-0812">Transmembrane</keyword>
<comment type="caution">
    <text evidence="9">The sequence shown here is derived from an EMBL/GenBank/DDBJ whole genome shotgun (WGS) entry which is preliminary data.</text>
</comment>
<dbReference type="Pfam" id="PF07690">
    <property type="entry name" value="MFS_1"/>
    <property type="match status" value="1"/>
</dbReference>
<dbReference type="InterPro" id="IPR036259">
    <property type="entry name" value="MFS_trans_sf"/>
</dbReference>
<proteinExistence type="predicted"/>
<sequence>MYGGRKISDMLSTFSGLPRTAWVVFAGTVVNRLGYVVTPFLVFYLGSRGIPTTQTPYVLGALGAGNLIGPVVGGLLADRVGRRPTMLTGLIGTALAQGLLFAAPNVVTLALAAALLSAAGSMVSPASGALLADTVPAERQRTAFSLLHWAINIGTAVAGMLGGFLATHGYWLLFTLDAATSLAFALIVVALLPGAKTGAVRTAGSGSGTGYGVVFRDPLMRVLLPLLGIGLAIYSLTEVCLPLAIRDHGLPPTTLGLMATLNAALVVVLQPIATNFLARFPQIPVYVCASALASTGIALTGVAHDTWSYGGTVVLWSIGEAMVGGIPGAIVASLAPADARGRYQGSYQWTWGIARFITLGVGTTVYATAGPAVIWWFSAFAGIGSALGVGALAPMIARRTAAPAPVPVPAGSTDTGCQ</sequence>
<keyword evidence="3" id="KW-1003">Cell membrane</keyword>
<dbReference type="Gene3D" id="1.20.1250.20">
    <property type="entry name" value="MFS general substrate transporter like domains"/>
    <property type="match status" value="1"/>
</dbReference>
<feature type="transmembrane region" description="Helical" evidence="7">
    <location>
        <begin position="21"/>
        <end position="45"/>
    </location>
</feature>
<evidence type="ECO:0000256" key="6">
    <source>
        <dbReference type="ARBA" id="ARBA00023136"/>
    </source>
</evidence>
<evidence type="ECO:0000256" key="5">
    <source>
        <dbReference type="ARBA" id="ARBA00022989"/>
    </source>
</evidence>
<keyword evidence="6 7" id="KW-0472">Membrane</keyword>
<gene>
    <name evidence="9" type="ORF">Pmi06nite_27890</name>
</gene>
<feature type="transmembrane region" description="Helical" evidence="7">
    <location>
        <begin position="109"/>
        <end position="132"/>
    </location>
</feature>
<evidence type="ECO:0000313" key="10">
    <source>
        <dbReference type="Proteomes" id="UP000650628"/>
    </source>
</evidence>
<evidence type="ECO:0000256" key="1">
    <source>
        <dbReference type="ARBA" id="ARBA00004651"/>
    </source>
</evidence>
<reference evidence="9 10" key="1">
    <citation type="submission" date="2021-01" db="EMBL/GenBank/DDBJ databases">
        <title>Whole genome shotgun sequence of Planotetraspora mira NBRC 15435.</title>
        <authorList>
            <person name="Komaki H."/>
            <person name="Tamura T."/>
        </authorList>
    </citation>
    <scope>NUCLEOTIDE SEQUENCE [LARGE SCALE GENOMIC DNA]</scope>
    <source>
        <strain evidence="9 10">NBRC 15435</strain>
    </source>
</reference>
<evidence type="ECO:0000256" key="4">
    <source>
        <dbReference type="ARBA" id="ARBA00022692"/>
    </source>
</evidence>
<dbReference type="Proteomes" id="UP000650628">
    <property type="component" value="Unassembled WGS sequence"/>
</dbReference>
<comment type="subcellular location">
    <subcellularLocation>
        <location evidence="1">Cell membrane</location>
        <topology evidence="1">Multi-pass membrane protein</topology>
    </subcellularLocation>
</comment>
<evidence type="ECO:0000256" key="7">
    <source>
        <dbReference type="SAM" id="Phobius"/>
    </source>
</evidence>
<keyword evidence="10" id="KW-1185">Reference proteome</keyword>
<feature type="transmembrane region" description="Helical" evidence="7">
    <location>
        <begin position="222"/>
        <end position="245"/>
    </location>
</feature>
<dbReference type="PANTHER" id="PTHR23517">
    <property type="entry name" value="RESISTANCE PROTEIN MDTM, PUTATIVE-RELATED-RELATED"/>
    <property type="match status" value="1"/>
</dbReference>
<evidence type="ECO:0000256" key="3">
    <source>
        <dbReference type="ARBA" id="ARBA00022475"/>
    </source>
</evidence>
<name>A0A8J3X611_9ACTN</name>